<dbReference type="OMA" id="LWAIAHR"/>
<feature type="region of interest" description="Disordered" evidence="3">
    <location>
        <begin position="140"/>
        <end position="159"/>
    </location>
</feature>
<dbReference type="HOGENOM" id="CLU_006632_3_0_1"/>
<evidence type="ECO:0000256" key="1">
    <source>
        <dbReference type="ARBA" id="ARBA00022723"/>
    </source>
</evidence>
<evidence type="ECO:0000313" key="6">
    <source>
        <dbReference type="Proteomes" id="UP000016923"/>
    </source>
</evidence>
<reference evidence="5 6" key="1">
    <citation type="journal article" date="2013" name="BMC Genomics">
        <title>The genome and transcriptome of the pine saprophyte Ophiostoma piceae, and a comparison with the bark beetle-associated pine pathogen Grosmannia clavigera.</title>
        <authorList>
            <person name="Haridas S."/>
            <person name="Wang Y."/>
            <person name="Lim L."/>
            <person name="Massoumi Alamouti S."/>
            <person name="Jackman S."/>
            <person name="Docking R."/>
            <person name="Robertson G."/>
            <person name="Birol I."/>
            <person name="Bohlmann J."/>
            <person name="Breuil C."/>
        </authorList>
    </citation>
    <scope>NUCLEOTIDE SEQUENCE [LARGE SCALE GENOMIC DNA]</scope>
    <source>
        <strain evidence="5 6">UAMH 11346</strain>
    </source>
</reference>
<dbReference type="VEuPathDB" id="FungiDB:F503_06040"/>
<dbReference type="PANTHER" id="PTHR31668:SF4">
    <property type="entry name" value="TRANSCRIPTIONAL ACTIVATOR PROTEIN DAL81"/>
    <property type="match status" value="1"/>
</dbReference>
<dbReference type="eggNOG" id="ENOG502SJFF">
    <property type="taxonomic scope" value="Eukaryota"/>
</dbReference>
<feature type="compositionally biased region" description="Polar residues" evidence="3">
    <location>
        <begin position="144"/>
        <end position="159"/>
    </location>
</feature>
<dbReference type="GO" id="GO:0006351">
    <property type="term" value="P:DNA-templated transcription"/>
    <property type="evidence" value="ECO:0007669"/>
    <property type="project" value="InterPro"/>
</dbReference>
<dbReference type="Pfam" id="PF04082">
    <property type="entry name" value="Fungal_trans"/>
    <property type="match status" value="1"/>
</dbReference>
<dbReference type="STRING" id="1262450.S3DBJ5"/>
<dbReference type="GO" id="GO:0001080">
    <property type="term" value="P:nitrogen catabolite activation of transcription from RNA polymerase II promoter"/>
    <property type="evidence" value="ECO:0007669"/>
    <property type="project" value="TreeGrafter"/>
</dbReference>
<evidence type="ECO:0000256" key="3">
    <source>
        <dbReference type="SAM" id="MobiDB-lite"/>
    </source>
</evidence>
<dbReference type="SUPFAM" id="SSF57701">
    <property type="entry name" value="Zn2/Cys6 DNA-binding domain"/>
    <property type="match status" value="1"/>
</dbReference>
<keyword evidence="2" id="KW-0539">Nucleus</keyword>
<evidence type="ECO:0000259" key="4">
    <source>
        <dbReference type="PROSITE" id="PS50048"/>
    </source>
</evidence>
<feature type="domain" description="Zn(2)-C6 fungal-type" evidence="4">
    <location>
        <begin position="21"/>
        <end position="53"/>
    </location>
</feature>
<evidence type="ECO:0000313" key="5">
    <source>
        <dbReference type="EMBL" id="EPE10945.1"/>
    </source>
</evidence>
<dbReference type="InterPro" id="IPR007219">
    <property type="entry name" value="XnlR_reg_dom"/>
</dbReference>
<organism evidence="5 6">
    <name type="scientific">Ophiostoma piceae (strain UAMH 11346)</name>
    <name type="common">Sap stain fungus</name>
    <dbReference type="NCBI Taxonomy" id="1262450"/>
    <lineage>
        <taxon>Eukaryota</taxon>
        <taxon>Fungi</taxon>
        <taxon>Dikarya</taxon>
        <taxon>Ascomycota</taxon>
        <taxon>Pezizomycotina</taxon>
        <taxon>Sordariomycetes</taxon>
        <taxon>Sordariomycetidae</taxon>
        <taxon>Ophiostomatales</taxon>
        <taxon>Ophiostomataceae</taxon>
        <taxon>Ophiostoma</taxon>
    </lineage>
</organism>
<gene>
    <name evidence="5" type="ORF">F503_06040</name>
</gene>
<dbReference type="InterPro" id="IPR001138">
    <property type="entry name" value="Zn2Cys6_DnaBD"/>
</dbReference>
<dbReference type="CDD" id="cd12148">
    <property type="entry name" value="fungal_TF_MHR"/>
    <property type="match status" value="1"/>
</dbReference>
<feature type="region of interest" description="Disordered" evidence="3">
    <location>
        <begin position="242"/>
        <end position="261"/>
    </location>
</feature>
<dbReference type="InterPro" id="IPR050797">
    <property type="entry name" value="Carb_Metab_Trans_Reg"/>
</dbReference>
<protein>
    <submittedName>
        <fullName evidence="5">Fungal specific transcription factor domain protein</fullName>
    </submittedName>
</protein>
<dbReference type="SMART" id="SM00906">
    <property type="entry name" value="Fungal_trans"/>
    <property type="match status" value="1"/>
</dbReference>
<accession>S3DBJ5</accession>
<dbReference type="EMBL" id="KE148146">
    <property type="protein sequence ID" value="EPE10945.1"/>
    <property type="molecule type" value="Genomic_DNA"/>
</dbReference>
<dbReference type="InterPro" id="IPR036864">
    <property type="entry name" value="Zn2-C6_fun-type_DNA-bd_sf"/>
</dbReference>
<dbReference type="GO" id="GO:0008270">
    <property type="term" value="F:zinc ion binding"/>
    <property type="evidence" value="ECO:0007669"/>
    <property type="project" value="InterPro"/>
</dbReference>
<sequence>MSSEAPPEPTGRKYRSKKQRPCDLCRSRKIHCQVPRNGAVCECCKRLNRTCTFKLEPLKRRARPDVGPPAIPAAPATPALPFAVSSVIDNGESPVQTADGMTLDMSLDMLDSWLHGDVAGYSPCRLSDFNQLPTQSPLVPAESIGSTSPPSGVESVSPNVRSGSAAEAVNMQNTRSVIPSSANNDNSSGWPPAFSLEMRKGYSNHLIGLSCESDPYLLRFYEYDAHDTYPMFRLDYRRIQDEANEASQSQSQSFQRPPSGDMPIQFALTDEQVLQDGVKEVENLYAGKSGGSQYLGDRLVRLYTRHVHPRFPVLSLDDLSTIREPTGDLATPVGLLSAVYALAMPFTFLDDQLSLFKGYLQVPTDDLWAIACRSYTRASCLSHLSLLQLCLMLLQRPPYNYAVAAPPGTWALSCAALSIAETLGVNLDPSSWRLPRYEISLRRRLWWLTYTQHVWFAIGLARPCHIQDANWDVDELTGDDLEPLDSLGVDPEADIESPVLLAHCRLSVIAADILKEFYTLRSTRKSPSLSILLTRAQPLRTRIESWRQTLPLLSKPTSELTEDDLVVGASLRLAHLTLEILIFRALLRPLMHDAVPVDHGAVPEPVSTIHDNCYACAKVGMEIVGSMKGKHFSTFWPSYVRYQLCYISNFVLLSLAQAPTHSIATRNKALLQKWRDTLRSQARAWPLARLATIRLDAISWKGLRSVLSGAGPDSPAMQLLSNDDHDPKGK</sequence>
<dbReference type="PROSITE" id="PS00463">
    <property type="entry name" value="ZN2_CY6_FUNGAL_1"/>
    <property type="match status" value="1"/>
</dbReference>
<keyword evidence="6" id="KW-1185">Reference proteome</keyword>
<dbReference type="PANTHER" id="PTHR31668">
    <property type="entry name" value="GLUCOSE TRANSPORT TRANSCRIPTION REGULATOR RGT1-RELATED-RELATED"/>
    <property type="match status" value="1"/>
</dbReference>
<dbReference type="OrthoDB" id="1924787at2759"/>
<dbReference type="GO" id="GO:0003677">
    <property type="term" value="F:DNA binding"/>
    <property type="evidence" value="ECO:0007669"/>
    <property type="project" value="InterPro"/>
</dbReference>
<proteinExistence type="predicted"/>
<dbReference type="Proteomes" id="UP000016923">
    <property type="component" value="Unassembled WGS sequence"/>
</dbReference>
<dbReference type="GO" id="GO:0005634">
    <property type="term" value="C:nucleus"/>
    <property type="evidence" value="ECO:0007669"/>
    <property type="project" value="TreeGrafter"/>
</dbReference>
<dbReference type="PROSITE" id="PS50048">
    <property type="entry name" value="ZN2_CY6_FUNGAL_2"/>
    <property type="match status" value="1"/>
</dbReference>
<keyword evidence="1" id="KW-0479">Metal-binding</keyword>
<name>S3DBJ5_OPHP1</name>
<evidence type="ECO:0000256" key="2">
    <source>
        <dbReference type="ARBA" id="ARBA00023242"/>
    </source>
</evidence>
<dbReference type="CDD" id="cd00067">
    <property type="entry name" value="GAL4"/>
    <property type="match status" value="1"/>
</dbReference>
<dbReference type="AlphaFoldDB" id="S3DBJ5"/>
<dbReference type="GO" id="GO:0000981">
    <property type="term" value="F:DNA-binding transcription factor activity, RNA polymerase II-specific"/>
    <property type="evidence" value="ECO:0007669"/>
    <property type="project" value="InterPro"/>
</dbReference>